<proteinExistence type="predicted"/>
<reference evidence="1 2" key="1">
    <citation type="submission" date="2018-01" db="EMBL/GenBank/DDBJ databases">
        <title>Draft genome sequence of Jiangella sp. GTF31.</title>
        <authorList>
            <person name="Sahin N."/>
            <person name="Ay H."/>
            <person name="Saygin H."/>
        </authorList>
    </citation>
    <scope>NUCLEOTIDE SEQUENCE [LARGE SCALE GENOMIC DNA]</scope>
    <source>
        <strain evidence="1 2">GTF31</strain>
    </source>
</reference>
<evidence type="ECO:0000313" key="2">
    <source>
        <dbReference type="Proteomes" id="UP000248764"/>
    </source>
</evidence>
<dbReference type="Proteomes" id="UP000248764">
    <property type="component" value="Unassembled WGS sequence"/>
</dbReference>
<sequence>MTTPPPQTPCPILHLELGPLDLNLLGLRVQLNQVVLDITAIPGPGNLLGNLLCAIAGLLDGVDLGSTLGRLLQGLIDALIRLLEGLGGGTATAPARP</sequence>
<dbReference type="RefSeq" id="WP_111258494.1">
    <property type="nucleotide sequence ID" value="NZ_POTW01000136.1"/>
</dbReference>
<keyword evidence="2" id="KW-1185">Reference proteome</keyword>
<dbReference type="AlphaFoldDB" id="A0A2W2C117"/>
<dbReference type="EMBL" id="POTW01000136">
    <property type="protein sequence ID" value="PZF79466.1"/>
    <property type="molecule type" value="Genomic_DNA"/>
</dbReference>
<gene>
    <name evidence="1" type="ORF">C1I92_30975</name>
</gene>
<organism evidence="1 2">
    <name type="scientific">Jiangella anatolica</name>
    <dbReference type="NCBI Taxonomy" id="2670374"/>
    <lineage>
        <taxon>Bacteria</taxon>
        <taxon>Bacillati</taxon>
        <taxon>Actinomycetota</taxon>
        <taxon>Actinomycetes</taxon>
        <taxon>Jiangellales</taxon>
        <taxon>Jiangellaceae</taxon>
        <taxon>Jiangella</taxon>
    </lineage>
</organism>
<comment type="caution">
    <text evidence="1">The sequence shown here is derived from an EMBL/GenBank/DDBJ whole genome shotgun (WGS) entry which is preliminary data.</text>
</comment>
<name>A0A2W2C117_9ACTN</name>
<protein>
    <submittedName>
        <fullName evidence="1">Uncharacterized protein</fullName>
    </submittedName>
</protein>
<accession>A0A2W2C117</accession>
<evidence type="ECO:0000313" key="1">
    <source>
        <dbReference type="EMBL" id="PZF79466.1"/>
    </source>
</evidence>